<dbReference type="EMBL" id="WNHN01000794">
    <property type="protein sequence ID" value="MTV78260.1"/>
    <property type="molecule type" value="Genomic_DNA"/>
</dbReference>
<name>A0AAW9W8J9_STREE</name>
<evidence type="ECO:0000313" key="2">
    <source>
        <dbReference type="EMBL" id="MTV78260.1"/>
    </source>
</evidence>
<comment type="caution">
    <text evidence="2">The sequence shown here is derived from an EMBL/GenBank/DDBJ whole genome shotgun (WGS) entry which is preliminary data.</text>
</comment>
<evidence type="ECO:0000313" key="3">
    <source>
        <dbReference type="Proteomes" id="UP000729182"/>
    </source>
</evidence>
<dbReference type="GO" id="GO:0043565">
    <property type="term" value="F:sequence-specific DNA binding"/>
    <property type="evidence" value="ECO:0007669"/>
    <property type="project" value="InterPro"/>
</dbReference>
<organism evidence="2 3">
    <name type="scientific">Streptococcus pneumoniae</name>
    <dbReference type="NCBI Taxonomy" id="1313"/>
    <lineage>
        <taxon>Bacteria</taxon>
        <taxon>Bacillati</taxon>
        <taxon>Bacillota</taxon>
        <taxon>Bacilli</taxon>
        <taxon>Lactobacillales</taxon>
        <taxon>Streptococcaceae</taxon>
        <taxon>Streptococcus</taxon>
    </lineage>
</organism>
<feature type="domain" description="DNA binding HTH" evidence="1">
    <location>
        <begin position="24"/>
        <end position="65"/>
    </location>
</feature>
<proteinExistence type="predicted"/>
<gene>
    <name evidence="2" type="ORF">GM535_13680</name>
</gene>
<dbReference type="Gene3D" id="1.10.10.60">
    <property type="entry name" value="Homeodomain-like"/>
    <property type="match status" value="1"/>
</dbReference>
<reference evidence="2" key="1">
    <citation type="submission" date="2019-11" db="EMBL/GenBank/DDBJ databases">
        <title>Growth characteristics of pneumococcus vary with the chemical composition of the capsule and with environmental conditions.</title>
        <authorList>
            <person name="Tothpal A."/>
            <person name="Desobry K."/>
            <person name="Joshi S."/>
            <person name="Wyllie A.L."/>
            <person name="Weinberger D.M."/>
        </authorList>
    </citation>
    <scope>NUCLEOTIDE SEQUENCE</scope>
    <source>
        <strain evidence="2">Pnumococcus10A</strain>
    </source>
</reference>
<evidence type="ECO:0000259" key="1">
    <source>
        <dbReference type="Pfam" id="PF02954"/>
    </source>
</evidence>
<dbReference type="PRINTS" id="PR01590">
    <property type="entry name" value="HTHFIS"/>
</dbReference>
<dbReference type="AlphaFoldDB" id="A0AAW9W8J9"/>
<dbReference type="Pfam" id="PF02954">
    <property type="entry name" value="HTH_8"/>
    <property type="match status" value="1"/>
</dbReference>
<dbReference type="Proteomes" id="UP000729182">
    <property type="component" value="Unassembled WGS sequence"/>
</dbReference>
<dbReference type="InterPro" id="IPR002197">
    <property type="entry name" value="HTH_Fis"/>
</dbReference>
<dbReference type="SUPFAM" id="SSF46689">
    <property type="entry name" value="Homeodomain-like"/>
    <property type="match status" value="1"/>
</dbReference>
<dbReference type="InterPro" id="IPR009057">
    <property type="entry name" value="Homeodomain-like_sf"/>
</dbReference>
<protein>
    <submittedName>
        <fullName evidence="2">Sigma-54-dependent Fis family transcriptional regulator</fullName>
    </submittedName>
</protein>
<accession>A0AAW9W8J9</accession>
<feature type="non-terminal residue" evidence="2">
    <location>
        <position position="1"/>
    </location>
</feature>
<sequence>HLIFDTPPLETGTTVEEMVPAGVSLEKIEKAAIINTLEENEGNKKETAQDLGISIKTLYNKLDKYQE</sequence>
<dbReference type="RefSeq" id="WP_196300861.1">
    <property type="nucleotide sequence ID" value="NZ_WNHN01000794.1"/>
</dbReference>